<dbReference type="Pfam" id="PF00188">
    <property type="entry name" value="CAP"/>
    <property type="match status" value="1"/>
</dbReference>
<accession>A0A9X3WJU7</accession>
<dbReference type="RefSeq" id="WP_259867592.1">
    <property type="nucleotide sequence ID" value="NZ_JAMQJZ010000008.1"/>
</dbReference>
<comment type="caution">
    <text evidence="3">The sequence shown here is derived from an EMBL/GenBank/DDBJ whole genome shotgun (WGS) entry which is preliminary data.</text>
</comment>
<dbReference type="InterPro" id="IPR035940">
    <property type="entry name" value="CAP_sf"/>
</dbReference>
<evidence type="ECO:0000259" key="1">
    <source>
        <dbReference type="Pfam" id="PF00188"/>
    </source>
</evidence>
<dbReference type="PANTHER" id="PTHR31157">
    <property type="entry name" value="SCP DOMAIN-CONTAINING PROTEIN"/>
    <property type="match status" value="1"/>
</dbReference>
<sequence length="376" mass="43162">MRKLRNIIVIILIASALWHFYGDNFKQSGIDGVYQEMSSDLEKVKQNPTVVSVVNYVSDGIQLLIDKGQEKIGDNPQTNRVIPDKPELNLPSEQSFSVHNIEIGDLRSEVEQQVGQPKRSSLNEYGVEWVTYHENYYNFLMAAYNAEDQVVGLYTNQDLVTSKEGISLNSTRDSVRSLLNEPLEYLQRGLVRYQIQSKDEYDVFQMDNSFVTIFYDKHENSTVTAIQMISEELEKQRKDYFTEPSDGLKKGLEYQLFDLTNATRVNHGLSVLSWDELVRTTARDHSIDMAENNFFSHTNLAGQSPFDRMTEDNIDYRMAGENLAFGQPSSIFAHEGLMNSIGHRENKLQNDFEFLSVGVAFNEDSQPYYTENFLTK</sequence>
<dbReference type="InterPro" id="IPR029410">
    <property type="entry name" value="CAP_assoc"/>
</dbReference>
<dbReference type="EMBL" id="JAMQJZ010000008">
    <property type="protein sequence ID" value="MDC3421025.1"/>
    <property type="molecule type" value="Genomic_DNA"/>
</dbReference>
<dbReference type="AlphaFoldDB" id="A0A9X3WJU7"/>
<dbReference type="Gene3D" id="3.40.33.10">
    <property type="entry name" value="CAP"/>
    <property type="match status" value="1"/>
</dbReference>
<evidence type="ECO:0000313" key="4">
    <source>
        <dbReference type="Proteomes" id="UP001145072"/>
    </source>
</evidence>
<organism evidence="3 4">
    <name type="scientific">Aquibacillus koreensis</name>
    <dbReference type="NCBI Taxonomy" id="279446"/>
    <lineage>
        <taxon>Bacteria</taxon>
        <taxon>Bacillati</taxon>
        <taxon>Bacillota</taxon>
        <taxon>Bacilli</taxon>
        <taxon>Bacillales</taxon>
        <taxon>Bacillaceae</taxon>
        <taxon>Aquibacillus</taxon>
    </lineage>
</organism>
<evidence type="ECO:0000259" key="2">
    <source>
        <dbReference type="Pfam" id="PF14504"/>
    </source>
</evidence>
<evidence type="ECO:0000313" key="3">
    <source>
        <dbReference type="EMBL" id="MDC3421025.1"/>
    </source>
</evidence>
<name>A0A9X3WJU7_9BACI</name>
<dbReference type="SUPFAM" id="SSF55797">
    <property type="entry name" value="PR-1-like"/>
    <property type="match status" value="1"/>
</dbReference>
<feature type="domain" description="SCP" evidence="1">
    <location>
        <begin position="257"/>
        <end position="370"/>
    </location>
</feature>
<dbReference type="CDD" id="cd05379">
    <property type="entry name" value="CAP_bacterial"/>
    <property type="match status" value="1"/>
</dbReference>
<reference evidence="3" key="1">
    <citation type="submission" date="2022-06" db="EMBL/GenBank/DDBJ databases">
        <title>Aquibacillus sp. a new bacterium isolated from soil saline samples.</title>
        <authorList>
            <person name="Galisteo C."/>
            <person name="De La Haba R."/>
            <person name="Sanchez-Porro C."/>
            <person name="Ventosa A."/>
        </authorList>
    </citation>
    <scope>NUCLEOTIDE SEQUENCE</scope>
    <source>
        <strain evidence="3">JCM 12387</strain>
    </source>
</reference>
<gene>
    <name evidence="3" type="ORF">NC661_11650</name>
</gene>
<feature type="domain" description="CAP-associated" evidence="2">
    <location>
        <begin position="103"/>
        <end position="240"/>
    </location>
</feature>
<dbReference type="Proteomes" id="UP001145072">
    <property type="component" value="Unassembled WGS sequence"/>
</dbReference>
<keyword evidence="4" id="KW-1185">Reference proteome</keyword>
<dbReference type="InterPro" id="IPR014044">
    <property type="entry name" value="CAP_dom"/>
</dbReference>
<dbReference type="Pfam" id="PF14504">
    <property type="entry name" value="CAP_assoc_N"/>
    <property type="match status" value="1"/>
</dbReference>
<dbReference type="PANTHER" id="PTHR31157:SF1">
    <property type="entry name" value="SCP DOMAIN-CONTAINING PROTEIN"/>
    <property type="match status" value="1"/>
</dbReference>
<proteinExistence type="predicted"/>
<protein>
    <submittedName>
        <fullName evidence="3">CAP domain-containing protein</fullName>
    </submittedName>
</protein>